<evidence type="ECO:0000313" key="2">
    <source>
        <dbReference type="EMBL" id="EAU30465.1"/>
    </source>
</evidence>
<dbReference type="GeneID" id="4353961"/>
<accession>Q0CAF6</accession>
<sequence length="448" mass="49778">MDDIRKDDLSDLDRISVPMMVKAFVFYELQPGVDTNHFAASVKEGLSNATRQFPFMAGNLQVDKSGRLCIVTAPGKHVRCIVNYLGPREHKSFSALATGSFSPNDLDPVLLLPEMPADEKPVCALQLNVIEGGLILGFTMHHMVGDWASMDAFLSLICQGAKAHQQGQEMPVYTPDLNKTPYNGTEGLPRQELLDRLPTYHVAEKAPFVPKPPPPFQTSIYQITEASVQQLKAQCTPYLQGVDYISTYDCISALLWTSITRARIRLHPEKATSLTRLLHPVNVRSRDPENRTSERYFGNGAFPTHAGPMTAQEMTLDGEKGLATAASLIRQSIDPVSLSSIHDLTSLVKTLSPTEQLGVHSDFHDMDILMNSWCTRGIGIDKYHMGGGSLPVAFRTHRPVTGAYCLVLPSIGRRDNRVFEIFVQVAAEEHELLRRDEEFLKYFELVAA</sequence>
<keyword evidence="1" id="KW-0808">Transferase</keyword>
<dbReference type="PANTHER" id="PTHR31642">
    <property type="entry name" value="TRICHOTHECENE 3-O-ACETYLTRANSFERASE"/>
    <property type="match status" value="1"/>
</dbReference>
<dbReference type="GO" id="GO:0044550">
    <property type="term" value="P:secondary metabolite biosynthetic process"/>
    <property type="evidence" value="ECO:0007669"/>
    <property type="project" value="TreeGrafter"/>
</dbReference>
<dbReference type="OrthoDB" id="1862401at2759"/>
<evidence type="ECO:0000313" key="3">
    <source>
        <dbReference type="Proteomes" id="UP000007963"/>
    </source>
</evidence>
<dbReference type="Proteomes" id="UP000007963">
    <property type="component" value="Unassembled WGS sequence"/>
</dbReference>
<dbReference type="PANTHER" id="PTHR31642:SF310">
    <property type="entry name" value="FATTY ALCOHOL:CAFFEOYL-COA ACYLTRANSFERASE"/>
    <property type="match status" value="1"/>
</dbReference>
<proteinExistence type="predicted"/>
<evidence type="ECO:0000256" key="1">
    <source>
        <dbReference type="ARBA" id="ARBA00022679"/>
    </source>
</evidence>
<dbReference type="AlphaFoldDB" id="Q0CAF6"/>
<dbReference type="Pfam" id="PF02458">
    <property type="entry name" value="Transferase"/>
    <property type="match status" value="1"/>
</dbReference>
<gene>
    <name evidence="2" type="ORF">ATEG_09328</name>
</gene>
<organism evidence="2 3">
    <name type="scientific">Aspergillus terreus (strain NIH 2624 / FGSC A1156)</name>
    <dbReference type="NCBI Taxonomy" id="341663"/>
    <lineage>
        <taxon>Eukaryota</taxon>
        <taxon>Fungi</taxon>
        <taxon>Dikarya</taxon>
        <taxon>Ascomycota</taxon>
        <taxon>Pezizomycotina</taxon>
        <taxon>Eurotiomycetes</taxon>
        <taxon>Eurotiomycetidae</taxon>
        <taxon>Eurotiales</taxon>
        <taxon>Aspergillaceae</taxon>
        <taxon>Aspergillus</taxon>
        <taxon>Aspergillus subgen. Circumdati</taxon>
    </lineage>
</organism>
<dbReference type="VEuPathDB" id="FungiDB:ATEG_09328"/>
<reference evidence="3" key="1">
    <citation type="submission" date="2005-09" db="EMBL/GenBank/DDBJ databases">
        <title>Annotation of the Aspergillus terreus NIH2624 genome.</title>
        <authorList>
            <person name="Birren B.W."/>
            <person name="Lander E.S."/>
            <person name="Galagan J.E."/>
            <person name="Nusbaum C."/>
            <person name="Devon K."/>
            <person name="Henn M."/>
            <person name="Ma L.-J."/>
            <person name="Jaffe D.B."/>
            <person name="Butler J."/>
            <person name="Alvarez P."/>
            <person name="Gnerre S."/>
            <person name="Grabherr M."/>
            <person name="Kleber M."/>
            <person name="Mauceli E.W."/>
            <person name="Brockman W."/>
            <person name="Rounsley S."/>
            <person name="Young S.K."/>
            <person name="LaButti K."/>
            <person name="Pushparaj V."/>
            <person name="DeCaprio D."/>
            <person name="Crawford M."/>
            <person name="Koehrsen M."/>
            <person name="Engels R."/>
            <person name="Montgomery P."/>
            <person name="Pearson M."/>
            <person name="Howarth C."/>
            <person name="Larson L."/>
            <person name="Luoma S."/>
            <person name="White J."/>
            <person name="Alvarado L."/>
            <person name="Kodira C.D."/>
            <person name="Zeng Q."/>
            <person name="Oleary S."/>
            <person name="Yandava C."/>
            <person name="Denning D.W."/>
            <person name="Nierman W.C."/>
            <person name="Milne T."/>
            <person name="Madden K."/>
        </authorList>
    </citation>
    <scope>NUCLEOTIDE SEQUENCE [LARGE SCALE GENOMIC DNA]</scope>
    <source>
        <strain evidence="3">NIH 2624 / FGSC A1156</strain>
    </source>
</reference>
<dbReference type="InterPro" id="IPR050317">
    <property type="entry name" value="Plant_Fungal_Acyltransferase"/>
</dbReference>
<dbReference type="InterPro" id="IPR023213">
    <property type="entry name" value="CAT-like_dom_sf"/>
</dbReference>
<dbReference type="STRING" id="341663.Q0CAF6"/>
<protein>
    <submittedName>
        <fullName evidence="2">Uncharacterized protein</fullName>
    </submittedName>
</protein>
<name>Q0CAF6_ASPTN</name>
<dbReference type="eggNOG" id="ENOG502RS4F">
    <property type="taxonomic scope" value="Eukaryota"/>
</dbReference>
<dbReference type="GO" id="GO:0016747">
    <property type="term" value="F:acyltransferase activity, transferring groups other than amino-acyl groups"/>
    <property type="evidence" value="ECO:0007669"/>
    <property type="project" value="TreeGrafter"/>
</dbReference>
<dbReference type="EMBL" id="CH476607">
    <property type="protein sequence ID" value="EAU30465.1"/>
    <property type="molecule type" value="Genomic_DNA"/>
</dbReference>
<dbReference type="Gene3D" id="3.30.559.10">
    <property type="entry name" value="Chloramphenicol acetyltransferase-like domain"/>
    <property type="match status" value="2"/>
</dbReference>
<dbReference type="RefSeq" id="XP_001217950.1">
    <property type="nucleotide sequence ID" value="XM_001217949.1"/>
</dbReference>
<dbReference type="HOGENOM" id="CLU_026450_2_1_1"/>
<dbReference type="OMA" id="CQSSKAH"/>